<dbReference type="SMART" id="SM00267">
    <property type="entry name" value="GGDEF"/>
    <property type="match status" value="1"/>
</dbReference>
<dbReference type="GO" id="GO:0052621">
    <property type="term" value="F:diguanylate cyclase activity"/>
    <property type="evidence" value="ECO:0007669"/>
    <property type="project" value="UniProtKB-EC"/>
</dbReference>
<protein>
    <recommendedName>
        <fullName evidence="1">diguanylate cyclase</fullName>
        <ecNumber evidence="1">2.7.7.65</ecNumber>
    </recommendedName>
</protein>
<dbReference type="Proteomes" id="UP001165263">
    <property type="component" value="Unassembled WGS sequence"/>
</dbReference>
<dbReference type="InterPro" id="IPR043128">
    <property type="entry name" value="Rev_trsase/Diguanyl_cyclase"/>
</dbReference>
<dbReference type="EMBL" id="JANUHC010000008">
    <property type="protein sequence ID" value="MCS0631960.1"/>
    <property type="molecule type" value="Genomic_DNA"/>
</dbReference>
<dbReference type="InterPro" id="IPR000160">
    <property type="entry name" value="GGDEF_dom"/>
</dbReference>
<proteinExistence type="predicted"/>
<organism evidence="4 5">
    <name type="scientific">Telluria mixta</name>
    <dbReference type="NCBI Taxonomy" id="34071"/>
    <lineage>
        <taxon>Bacteria</taxon>
        <taxon>Pseudomonadati</taxon>
        <taxon>Pseudomonadota</taxon>
        <taxon>Betaproteobacteria</taxon>
        <taxon>Burkholderiales</taxon>
        <taxon>Oxalobacteraceae</taxon>
        <taxon>Telluria group</taxon>
        <taxon>Telluria</taxon>
    </lineage>
</organism>
<comment type="catalytic activity">
    <reaction evidence="2">
        <text>2 GTP = 3',3'-c-di-GMP + 2 diphosphate</text>
        <dbReference type="Rhea" id="RHEA:24898"/>
        <dbReference type="ChEBI" id="CHEBI:33019"/>
        <dbReference type="ChEBI" id="CHEBI:37565"/>
        <dbReference type="ChEBI" id="CHEBI:58805"/>
        <dbReference type="EC" id="2.7.7.65"/>
    </reaction>
</comment>
<dbReference type="PANTHER" id="PTHR45138">
    <property type="entry name" value="REGULATORY COMPONENTS OF SENSORY TRANSDUCTION SYSTEM"/>
    <property type="match status" value="1"/>
</dbReference>
<dbReference type="InterPro" id="IPR050469">
    <property type="entry name" value="Diguanylate_Cyclase"/>
</dbReference>
<dbReference type="InterPro" id="IPR000014">
    <property type="entry name" value="PAS"/>
</dbReference>
<reference evidence="4" key="1">
    <citation type="submission" date="2022-08" db="EMBL/GenBank/DDBJ databases">
        <title>Reclassification of Massilia species as members of the genera Telluria, Duganella, Pseudoduganella, Mokoshia gen. nov. and Zemynaea gen. nov. using orthogonal and non-orthogonal genome-based approaches.</title>
        <authorList>
            <person name="Bowman J.P."/>
        </authorList>
    </citation>
    <scope>NUCLEOTIDE SEQUENCE</scope>
    <source>
        <strain evidence="4">LMG 11547</strain>
    </source>
</reference>
<dbReference type="RefSeq" id="WP_259450998.1">
    <property type="nucleotide sequence ID" value="NZ_CP119520.1"/>
</dbReference>
<dbReference type="InterPro" id="IPR029787">
    <property type="entry name" value="Nucleotide_cyclase"/>
</dbReference>
<dbReference type="Pfam" id="PF00990">
    <property type="entry name" value="GGDEF"/>
    <property type="match status" value="1"/>
</dbReference>
<dbReference type="PANTHER" id="PTHR45138:SF9">
    <property type="entry name" value="DIGUANYLATE CYCLASE DGCM-RELATED"/>
    <property type="match status" value="1"/>
</dbReference>
<evidence type="ECO:0000259" key="3">
    <source>
        <dbReference type="PROSITE" id="PS50887"/>
    </source>
</evidence>
<accession>A0ABT2C3K2</accession>
<keyword evidence="5" id="KW-1185">Reference proteome</keyword>
<evidence type="ECO:0000313" key="5">
    <source>
        <dbReference type="Proteomes" id="UP001165263"/>
    </source>
</evidence>
<dbReference type="Gene3D" id="3.30.70.270">
    <property type="match status" value="1"/>
</dbReference>
<keyword evidence="4" id="KW-0808">Transferase</keyword>
<dbReference type="CDD" id="cd00130">
    <property type="entry name" value="PAS"/>
    <property type="match status" value="1"/>
</dbReference>
<gene>
    <name evidence="4" type="ORF">NX786_21770</name>
</gene>
<evidence type="ECO:0000256" key="1">
    <source>
        <dbReference type="ARBA" id="ARBA00012528"/>
    </source>
</evidence>
<keyword evidence="4" id="KW-0548">Nucleotidyltransferase</keyword>
<dbReference type="PROSITE" id="PS50887">
    <property type="entry name" value="GGDEF"/>
    <property type="match status" value="1"/>
</dbReference>
<dbReference type="Gene3D" id="3.30.450.20">
    <property type="entry name" value="PAS domain"/>
    <property type="match status" value="1"/>
</dbReference>
<dbReference type="NCBIfam" id="TIGR00254">
    <property type="entry name" value="GGDEF"/>
    <property type="match status" value="1"/>
</dbReference>
<comment type="caution">
    <text evidence="4">The sequence shown here is derived from an EMBL/GenBank/DDBJ whole genome shotgun (WGS) entry which is preliminary data.</text>
</comment>
<dbReference type="NCBIfam" id="TIGR00229">
    <property type="entry name" value="sensory_box"/>
    <property type="match status" value="1"/>
</dbReference>
<feature type="domain" description="GGDEF" evidence="3">
    <location>
        <begin position="303"/>
        <end position="436"/>
    </location>
</feature>
<dbReference type="CDD" id="cd01949">
    <property type="entry name" value="GGDEF"/>
    <property type="match status" value="1"/>
</dbReference>
<sequence length="444" mass="48214">MTADTETYARLAAEHEALMQFLYLAPVGLVQTAADGEILMINPVSAQLLMPLQRDGNLVNLFDALAGVAPELRHLCAMFARPNGMVCDGLHIQLGGGDARPKRGPQVLSLTLLKLDEARLMAVLSDVTEQVRRDRQLRQNEAWLGALLTSITDYALVGLDGTGRVSAWNETIGRVTGHGEDVVGQPYAVFYPEGATTPHHADDRLREADQNGWSLDEGPRVRADGSEFWASAMISPLPDRDPAQAEPGETAYCLVLRDVSDKREAIDARRKSLFCDHLTGVANRRAFFEAAELELNRNRRAPRPTALVLVDADHFKRINDRHGHAGGDAVLRHLGQLLSATFRQVDVVARVGGEEFAVLLPSSDLDAAVAVAERLRGLVASRPVTYDGAQIACTISAGVAVCDGEALGLNGLMKRADQALYAAKAAGRDRVERWRPALDGEVQR</sequence>
<dbReference type="InterPro" id="IPR035965">
    <property type="entry name" value="PAS-like_dom_sf"/>
</dbReference>
<evidence type="ECO:0000256" key="2">
    <source>
        <dbReference type="ARBA" id="ARBA00034247"/>
    </source>
</evidence>
<dbReference type="SUPFAM" id="SSF55073">
    <property type="entry name" value="Nucleotide cyclase"/>
    <property type="match status" value="1"/>
</dbReference>
<dbReference type="SUPFAM" id="SSF55785">
    <property type="entry name" value="PYP-like sensor domain (PAS domain)"/>
    <property type="match status" value="1"/>
</dbReference>
<evidence type="ECO:0000313" key="4">
    <source>
        <dbReference type="EMBL" id="MCS0631960.1"/>
    </source>
</evidence>
<name>A0ABT2C3K2_9BURK</name>
<dbReference type="EC" id="2.7.7.65" evidence="1"/>